<evidence type="ECO:0000256" key="1">
    <source>
        <dbReference type="SAM" id="Phobius"/>
    </source>
</evidence>
<reference evidence="2 3" key="1">
    <citation type="submission" date="2018-06" db="EMBL/GenBank/DDBJ databases">
        <authorList>
            <consortium name="Pathogen Informatics"/>
            <person name="Doyle S."/>
        </authorList>
    </citation>
    <scope>NUCLEOTIDE SEQUENCE [LARGE SCALE GENOMIC DNA]</scope>
    <source>
        <strain evidence="2 3">NCTC11661</strain>
    </source>
</reference>
<keyword evidence="1" id="KW-0472">Membrane</keyword>
<proteinExistence type="predicted"/>
<accession>A0A376BZR8</accession>
<gene>
    <name evidence="2" type="ORF">NCTC11661_00792</name>
</gene>
<dbReference type="AlphaFoldDB" id="A0A376BZR8"/>
<dbReference type="Proteomes" id="UP000255515">
    <property type="component" value="Unassembled WGS sequence"/>
</dbReference>
<dbReference type="EMBL" id="UFTJ01000001">
    <property type="protein sequence ID" value="SSZ47126.1"/>
    <property type="molecule type" value="Genomic_DNA"/>
</dbReference>
<keyword evidence="1" id="KW-0812">Transmembrane</keyword>
<keyword evidence="1" id="KW-1133">Transmembrane helix</keyword>
<evidence type="ECO:0000313" key="2">
    <source>
        <dbReference type="EMBL" id="SSZ47126.1"/>
    </source>
</evidence>
<feature type="transmembrane region" description="Helical" evidence="1">
    <location>
        <begin position="103"/>
        <end position="123"/>
    </location>
</feature>
<protein>
    <submittedName>
        <fullName evidence="2">Uncharacterized protein</fullName>
    </submittedName>
</protein>
<organism evidence="2 3">
    <name type="scientific">Bergeyella zoohelcum</name>
    <dbReference type="NCBI Taxonomy" id="1015"/>
    <lineage>
        <taxon>Bacteria</taxon>
        <taxon>Pseudomonadati</taxon>
        <taxon>Bacteroidota</taxon>
        <taxon>Flavobacteriia</taxon>
        <taxon>Flavobacteriales</taxon>
        <taxon>Weeksellaceae</taxon>
        <taxon>Bergeyella</taxon>
    </lineage>
</organism>
<sequence>MEKKYDFITPAPCGDFFCIFTPKRKIFSYERDRPSLQRGSAENTRLWRKYLRSNVSANSGSRKLPASKNETYRFRTDRKTRKGLNAKNIKQAQKEPWTRSDKIAFAALFASIISIIITLLFNLL</sequence>
<name>A0A376BZR8_9FLAO</name>
<evidence type="ECO:0000313" key="3">
    <source>
        <dbReference type="Proteomes" id="UP000255515"/>
    </source>
</evidence>